<sequence length="200" mass="23211">VDKVRELAAKVKNDVTALLAENEPLRKQRQEQKVKKEESLMQARLNELAWVFPCRRDKARQIINKLLSNDARGDVDSTGALHRVGLLLMMAEDLEWKDNTSDLKPLVTECANLLRGNWEEKQRIMEVAYRRKKRILIPSDEDMEGKYLHMLDLLTTEVYEHSVEMVLKFNAALSRLAEERFVDIEELLSKEALLPERVIG</sequence>
<evidence type="ECO:0000313" key="1">
    <source>
        <dbReference type="EMBL" id="GAJ19560.1"/>
    </source>
</evidence>
<feature type="non-terminal residue" evidence="1">
    <location>
        <position position="1"/>
    </location>
</feature>
<proteinExistence type="predicted"/>
<dbReference type="EMBL" id="BARW01036657">
    <property type="protein sequence ID" value="GAJ19560.1"/>
    <property type="molecule type" value="Genomic_DNA"/>
</dbReference>
<accession>X1W044</accession>
<gene>
    <name evidence="1" type="ORF">S12H4_56836</name>
</gene>
<name>X1W044_9ZZZZ</name>
<organism evidence="1">
    <name type="scientific">marine sediment metagenome</name>
    <dbReference type="NCBI Taxonomy" id="412755"/>
    <lineage>
        <taxon>unclassified sequences</taxon>
        <taxon>metagenomes</taxon>
        <taxon>ecological metagenomes</taxon>
    </lineage>
</organism>
<comment type="caution">
    <text evidence="1">The sequence shown here is derived from an EMBL/GenBank/DDBJ whole genome shotgun (WGS) entry which is preliminary data.</text>
</comment>
<protein>
    <submittedName>
        <fullName evidence="1">Uncharacterized protein</fullName>
    </submittedName>
</protein>
<dbReference type="AlphaFoldDB" id="X1W044"/>
<reference evidence="1" key="1">
    <citation type="journal article" date="2014" name="Front. Microbiol.">
        <title>High frequency of phylogenetically diverse reductive dehalogenase-homologous genes in deep subseafloor sedimentary metagenomes.</title>
        <authorList>
            <person name="Kawai M."/>
            <person name="Futagami T."/>
            <person name="Toyoda A."/>
            <person name="Takaki Y."/>
            <person name="Nishi S."/>
            <person name="Hori S."/>
            <person name="Arai W."/>
            <person name="Tsubouchi T."/>
            <person name="Morono Y."/>
            <person name="Uchiyama I."/>
            <person name="Ito T."/>
            <person name="Fujiyama A."/>
            <person name="Inagaki F."/>
            <person name="Takami H."/>
        </authorList>
    </citation>
    <scope>NUCLEOTIDE SEQUENCE</scope>
    <source>
        <strain evidence="1">Expedition CK06-06</strain>
    </source>
</reference>